<proteinExistence type="predicted"/>
<comment type="caution">
    <text evidence="1">The sequence shown here is derived from an EMBL/GenBank/DDBJ whole genome shotgun (WGS) entry which is preliminary data.</text>
</comment>
<dbReference type="AlphaFoldDB" id="A0AA36GYG3"/>
<reference evidence="1" key="1">
    <citation type="submission" date="2023-07" db="EMBL/GenBank/DDBJ databases">
        <authorList>
            <consortium name="CYATHOMIX"/>
        </authorList>
    </citation>
    <scope>NUCLEOTIDE SEQUENCE</scope>
    <source>
        <strain evidence="1">N/A</strain>
    </source>
</reference>
<dbReference type="EMBL" id="CATQJL010000223">
    <property type="protein sequence ID" value="CAJ0600461.1"/>
    <property type="molecule type" value="Genomic_DNA"/>
</dbReference>
<accession>A0AA36GYG3</accession>
<keyword evidence="2" id="KW-1185">Reference proteome</keyword>
<name>A0AA36GYG3_CYLNA</name>
<evidence type="ECO:0000313" key="1">
    <source>
        <dbReference type="EMBL" id="CAJ0600461.1"/>
    </source>
</evidence>
<gene>
    <name evidence="1" type="ORF">CYNAS_LOCUS12444</name>
</gene>
<evidence type="ECO:0000313" key="2">
    <source>
        <dbReference type="Proteomes" id="UP001176961"/>
    </source>
</evidence>
<organism evidence="1 2">
    <name type="scientific">Cylicocyclus nassatus</name>
    <name type="common">Nematode worm</name>
    <dbReference type="NCBI Taxonomy" id="53992"/>
    <lineage>
        <taxon>Eukaryota</taxon>
        <taxon>Metazoa</taxon>
        <taxon>Ecdysozoa</taxon>
        <taxon>Nematoda</taxon>
        <taxon>Chromadorea</taxon>
        <taxon>Rhabditida</taxon>
        <taxon>Rhabditina</taxon>
        <taxon>Rhabditomorpha</taxon>
        <taxon>Strongyloidea</taxon>
        <taxon>Strongylidae</taxon>
        <taxon>Cylicocyclus</taxon>
    </lineage>
</organism>
<protein>
    <submittedName>
        <fullName evidence="1">Uncharacterized protein</fullName>
    </submittedName>
</protein>
<dbReference type="Proteomes" id="UP001176961">
    <property type="component" value="Unassembled WGS sequence"/>
</dbReference>
<sequence length="87" mass="9681">MQRRALMNGNVSTIETLRYIYVSSGIWRDCQCTSIVQLIFVVQSHTSSVFSDTSLVVSKWTSVGTNLKVGNRQPIEAKIQNISGPSF</sequence>